<evidence type="ECO:0000259" key="2">
    <source>
        <dbReference type="PROSITE" id="PS50280"/>
    </source>
</evidence>
<dbReference type="InterPro" id="IPR011990">
    <property type="entry name" value="TPR-like_helical_dom_sf"/>
</dbReference>
<dbReference type="PROSITE" id="PS50280">
    <property type="entry name" value="SET"/>
    <property type="match status" value="1"/>
</dbReference>
<dbReference type="SMART" id="SM00028">
    <property type="entry name" value="TPR"/>
    <property type="match status" value="3"/>
</dbReference>
<evidence type="ECO:0000313" key="3">
    <source>
        <dbReference type="EMBL" id="KAI1698325.1"/>
    </source>
</evidence>
<evidence type="ECO:0000256" key="1">
    <source>
        <dbReference type="PROSITE-ProRule" id="PRU00339"/>
    </source>
</evidence>
<dbReference type="PANTHER" id="PTHR47643:SF2">
    <property type="entry name" value="TPR DOMAIN PROTEIN (AFU_ORTHOLOGUE AFUA_5G12710)"/>
    <property type="match status" value="1"/>
</dbReference>
<dbReference type="Gene3D" id="1.25.40.10">
    <property type="entry name" value="Tetratricopeptide repeat domain"/>
    <property type="match status" value="2"/>
</dbReference>
<keyword evidence="4" id="KW-1185">Reference proteome</keyword>
<dbReference type="InterPro" id="IPR053209">
    <property type="entry name" value="Gramillin-biosynth_MTr"/>
</dbReference>
<dbReference type="SUPFAM" id="SSF48452">
    <property type="entry name" value="TPR-like"/>
    <property type="match status" value="1"/>
</dbReference>
<name>A0AAD4MN64_9BILA</name>
<dbReference type="PROSITE" id="PS50005">
    <property type="entry name" value="TPR"/>
    <property type="match status" value="1"/>
</dbReference>
<dbReference type="Pfam" id="PF00856">
    <property type="entry name" value="SET"/>
    <property type="match status" value="1"/>
</dbReference>
<dbReference type="EMBL" id="JAKKPZ010000223">
    <property type="protein sequence ID" value="KAI1698325.1"/>
    <property type="molecule type" value="Genomic_DNA"/>
</dbReference>
<evidence type="ECO:0000313" key="4">
    <source>
        <dbReference type="Proteomes" id="UP001201812"/>
    </source>
</evidence>
<dbReference type="InterPro" id="IPR019734">
    <property type="entry name" value="TPR_rpt"/>
</dbReference>
<comment type="caution">
    <text evidence="3">The sequence shown here is derived from an EMBL/GenBank/DDBJ whole genome shotgun (WGS) entry which is preliminary data.</text>
</comment>
<dbReference type="CDD" id="cd20071">
    <property type="entry name" value="SET_SMYD"/>
    <property type="match status" value="1"/>
</dbReference>
<keyword evidence="1" id="KW-0802">TPR repeat</keyword>
<feature type="repeat" description="TPR" evidence="1">
    <location>
        <begin position="198"/>
        <end position="231"/>
    </location>
</feature>
<organism evidence="3 4">
    <name type="scientific">Ditylenchus destructor</name>
    <dbReference type="NCBI Taxonomy" id="166010"/>
    <lineage>
        <taxon>Eukaryota</taxon>
        <taxon>Metazoa</taxon>
        <taxon>Ecdysozoa</taxon>
        <taxon>Nematoda</taxon>
        <taxon>Chromadorea</taxon>
        <taxon>Rhabditida</taxon>
        <taxon>Tylenchina</taxon>
        <taxon>Tylenchomorpha</taxon>
        <taxon>Sphaerularioidea</taxon>
        <taxon>Anguinidae</taxon>
        <taxon>Anguininae</taxon>
        <taxon>Ditylenchus</taxon>
    </lineage>
</organism>
<dbReference type="InterPro" id="IPR001214">
    <property type="entry name" value="SET_dom"/>
</dbReference>
<dbReference type="Proteomes" id="UP001201812">
    <property type="component" value="Unassembled WGS sequence"/>
</dbReference>
<accession>A0AAD4MN64</accession>
<dbReference type="PANTHER" id="PTHR47643">
    <property type="entry name" value="TPR DOMAIN PROTEIN (AFU_ORTHOLOGUE AFUA_5G12710)"/>
    <property type="match status" value="1"/>
</dbReference>
<dbReference type="InterPro" id="IPR046341">
    <property type="entry name" value="SET_dom_sf"/>
</dbReference>
<feature type="domain" description="SET" evidence="2">
    <location>
        <begin position="345"/>
        <end position="532"/>
    </location>
</feature>
<gene>
    <name evidence="3" type="ORF">DdX_17956</name>
</gene>
<dbReference type="SUPFAM" id="SSF82199">
    <property type="entry name" value="SET domain"/>
    <property type="match status" value="1"/>
</dbReference>
<protein>
    <submittedName>
        <fullName evidence="3">SET domain-containing protein</fullName>
    </submittedName>
</protein>
<dbReference type="AlphaFoldDB" id="A0AAD4MN64"/>
<dbReference type="Gene3D" id="2.170.270.10">
    <property type="entry name" value="SET domain"/>
    <property type="match status" value="1"/>
</dbReference>
<sequence length="712" mass="80771">MSSDLAQMFQQTLLRGLACQNDQSPPGPRDRRNREKTLQEFEHGKSKTKKVGHGEVPLRHTIVTGQRHCCVDPLERLKPIRLNEMLVPKVHKGRYLVCRTLAQAVAYVGTTVPVEDLEGEVELLSLYNFRLDISDGDWLQPSTILVIKEPYLKQGSQSESAIIRVDSPSDVTFVKETDEKVLQAIDALCWHKPELMSAEELRLKGNNLFAQNLFEKALDLYDRALLLQPNSAVVQLNRAAVLIKLQRFQDAYESAKRAFDNGADEEKALFRLGVAAYGMREWEKSVQHFRALREKFSGNKAAKDDLAKAQVRLQEFQTGNYNFDQLFQQVFKEKKRFLDVADYNGPIEISEIAHKGKGIIASRDIKKGTLLMVSKAFSMIYDEDHPGIDLLSTNLITKIADMKCSALNVIGTVQTLLRNPQRADELYGLHTGKNFEETGEVPKGVIDVGRIESICSMNGFEPENVFETADDSQTDDANTKFRFRKPAGLWTTPSYFNHSCIGNSHRTFYGDIMVIHAICDLRKGEEITHNYVSPTIPYKERLEALQRYGFKCDCELCESERNDPAYEQRLKLWDKMLPKDAKVGVDEEPKKYLDFALPLVQKFRETYTIENKIRIHLFKPLTAISSAYQTIGDYENSAKILEEAFNCLGEKFECNLGVETLLQLAQCLAFIGYPDAAQDRVAKAIKIMKVRSGIGKNVFLQIHPHASEILSL</sequence>
<reference evidence="3" key="1">
    <citation type="submission" date="2022-01" db="EMBL/GenBank/DDBJ databases">
        <title>Genome Sequence Resource for Two Populations of Ditylenchus destructor, the Migratory Endoparasitic Phytonematode.</title>
        <authorList>
            <person name="Zhang H."/>
            <person name="Lin R."/>
            <person name="Xie B."/>
        </authorList>
    </citation>
    <scope>NUCLEOTIDE SEQUENCE</scope>
    <source>
        <strain evidence="3">BazhouSP</strain>
    </source>
</reference>
<proteinExistence type="predicted"/>